<proteinExistence type="predicted"/>
<accession>A0A834X8P7</accession>
<dbReference type="AlphaFoldDB" id="A0A834X8P7"/>
<comment type="caution">
    <text evidence="1">The sequence shown here is derived from an EMBL/GenBank/DDBJ whole genome shotgun (WGS) entry which is preliminary data.</text>
</comment>
<evidence type="ECO:0000313" key="2">
    <source>
        <dbReference type="Proteomes" id="UP000634136"/>
    </source>
</evidence>
<gene>
    <name evidence="1" type="ORF">G2W53_008657</name>
</gene>
<reference evidence="1" key="1">
    <citation type="submission" date="2020-09" db="EMBL/GenBank/DDBJ databases">
        <title>Genome-Enabled Discovery of Anthraquinone Biosynthesis in Senna tora.</title>
        <authorList>
            <person name="Kang S.-H."/>
            <person name="Pandey R.P."/>
            <person name="Lee C.-M."/>
            <person name="Sim J.-S."/>
            <person name="Jeong J.-T."/>
            <person name="Choi B.-S."/>
            <person name="Jung M."/>
            <person name="Ginzburg D."/>
            <person name="Zhao K."/>
            <person name="Won S.Y."/>
            <person name="Oh T.-J."/>
            <person name="Yu Y."/>
            <person name="Kim N.-H."/>
            <person name="Lee O.R."/>
            <person name="Lee T.-H."/>
            <person name="Bashyal P."/>
            <person name="Kim T.-S."/>
            <person name="Lee W.-H."/>
            <person name="Kawkins C."/>
            <person name="Kim C.-K."/>
            <person name="Kim J.S."/>
            <person name="Ahn B.O."/>
            <person name="Rhee S.Y."/>
            <person name="Sohng J.K."/>
        </authorList>
    </citation>
    <scope>NUCLEOTIDE SEQUENCE</scope>
    <source>
        <tissue evidence="1">Leaf</tissue>
    </source>
</reference>
<name>A0A834X8P7_9FABA</name>
<keyword evidence="2" id="KW-1185">Reference proteome</keyword>
<sequence length="36" mass="4113">MEDNCNTGLCLRQETQGYTPKKKKKQVGSLNLPFEL</sequence>
<dbReference type="Proteomes" id="UP000634136">
    <property type="component" value="Unassembled WGS sequence"/>
</dbReference>
<evidence type="ECO:0000313" key="1">
    <source>
        <dbReference type="EMBL" id="KAF7840175.1"/>
    </source>
</evidence>
<dbReference type="EMBL" id="JAAIUW010000003">
    <property type="protein sequence ID" value="KAF7840175.1"/>
    <property type="molecule type" value="Genomic_DNA"/>
</dbReference>
<organism evidence="1 2">
    <name type="scientific">Senna tora</name>
    <dbReference type="NCBI Taxonomy" id="362788"/>
    <lineage>
        <taxon>Eukaryota</taxon>
        <taxon>Viridiplantae</taxon>
        <taxon>Streptophyta</taxon>
        <taxon>Embryophyta</taxon>
        <taxon>Tracheophyta</taxon>
        <taxon>Spermatophyta</taxon>
        <taxon>Magnoliopsida</taxon>
        <taxon>eudicotyledons</taxon>
        <taxon>Gunneridae</taxon>
        <taxon>Pentapetalae</taxon>
        <taxon>rosids</taxon>
        <taxon>fabids</taxon>
        <taxon>Fabales</taxon>
        <taxon>Fabaceae</taxon>
        <taxon>Caesalpinioideae</taxon>
        <taxon>Cassia clade</taxon>
        <taxon>Senna</taxon>
    </lineage>
</organism>
<protein>
    <submittedName>
        <fullName evidence="1">Uncharacterized protein</fullName>
    </submittedName>
</protein>